<protein>
    <submittedName>
        <fullName evidence="1">Uncharacterized protein</fullName>
    </submittedName>
</protein>
<organism evidence="1 2">
    <name type="scientific">Cinchona calisaya</name>
    <dbReference type="NCBI Taxonomy" id="153742"/>
    <lineage>
        <taxon>Eukaryota</taxon>
        <taxon>Viridiplantae</taxon>
        <taxon>Streptophyta</taxon>
        <taxon>Embryophyta</taxon>
        <taxon>Tracheophyta</taxon>
        <taxon>Spermatophyta</taxon>
        <taxon>Magnoliopsida</taxon>
        <taxon>eudicotyledons</taxon>
        <taxon>Gunneridae</taxon>
        <taxon>Pentapetalae</taxon>
        <taxon>asterids</taxon>
        <taxon>lamiids</taxon>
        <taxon>Gentianales</taxon>
        <taxon>Rubiaceae</taxon>
        <taxon>Cinchonoideae</taxon>
        <taxon>Cinchoneae</taxon>
        <taxon>Cinchona</taxon>
    </lineage>
</organism>
<proteinExistence type="predicted"/>
<accession>A0ABD2YEH6</accession>
<evidence type="ECO:0000313" key="1">
    <source>
        <dbReference type="EMBL" id="KAL3504250.1"/>
    </source>
</evidence>
<dbReference type="Proteomes" id="UP001630127">
    <property type="component" value="Unassembled WGS sequence"/>
</dbReference>
<gene>
    <name evidence="1" type="ORF">ACH5RR_034091</name>
</gene>
<name>A0ABD2YEH6_9GENT</name>
<dbReference type="EMBL" id="JBJUIK010000014">
    <property type="protein sequence ID" value="KAL3504250.1"/>
    <property type="molecule type" value="Genomic_DNA"/>
</dbReference>
<evidence type="ECO:0000313" key="2">
    <source>
        <dbReference type="Proteomes" id="UP001630127"/>
    </source>
</evidence>
<comment type="caution">
    <text evidence="1">The sequence shown here is derived from an EMBL/GenBank/DDBJ whole genome shotgun (WGS) entry which is preliminary data.</text>
</comment>
<reference evidence="1 2" key="1">
    <citation type="submission" date="2024-11" db="EMBL/GenBank/DDBJ databases">
        <title>A near-complete genome assembly of Cinchona calisaya.</title>
        <authorList>
            <person name="Lian D.C."/>
            <person name="Zhao X.W."/>
            <person name="Wei L."/>
        </authorList>
    </citation>
    <scope>NUCLEOTIDE SEQUENCE [LARGE SCALE GENOMIC DNA]</scope>
    <source>
        <tissue evidence="1">Nenye</tissue>
    </source>
</reference>
<dbReference type="AlphaFoldDB" id="A0ABD2YEH6"/>
<sequence length="165" mass="19092">MNTNKLNNKQTSQHRCLILHHIRIVVRVGLWRVIAFCDEKRYRRDSVKSWEPRRRLYMSNSEFQGLCCGFLMKETESGWRGRLLGQRGGDLWRGKRLVGGSRRGVSPWEEKSGRRASLGDDLLGEKYTITGPMIKERKLENGGSKKKECEKTLTCANVRNPVISR</sequence>
<keyword evidence="2" id="KW-1185">Reference proteome</keyword>